<proteinExistence type="predicted"/>
<dbReference type="EMBL" id="BARV01006025">
    <property type="protein sequence ID" value="GAI06834.1"/>
    <property type="molecule type" value="Genomic_DNA"/>
</dbReference>
<sequence>TPDSYPDWTVIVDTKELEKIIQQQQGQIKDLREAVEKLIAGTPKIEIHYGPTPPDNPTLGDQWFNTVTERLYCYVE</sequence>
<comment type="caution">
    <text evidence="2">The sequence shown here is derived from an EMBL/GenBank/DDBJ whole genome shotgun (WGS) entry which is preliminary data.</text>
</comment>
<feature type="coiled-coil region" evidence="1">
    <location>
        <begin position="14"/>
        <end position="41"/>
    </location>
</feature>
<dbReference type="AlphaFoldDB" id="X1MKC9"/>
<gene>
    <name evidence="2" type="ORF">S06H3_12295</name>
</gene>
<accession>X1MKC9</accession>
<feature type="non-terminal residue" evidence="2">
    <location>
        <position position="1"/>
    </location>
</feature>
<evidence type="ECO:0000313" key="2">
    <source>
        <dbReference type="EMBL" id="GAI06834.1"/>
    </source>
</evidence>
<organism evidence="2">
    <name type="scientific">marine sediment metagenome</name>
    <dbReference type="NCBI Taxonomy" id="412755"/>
    <lineage>
        <taxon>unclassified sequences</taxon>
        <taxon>metagenomes</taxon>
        <taxon>ecological metagenomes</taxon>
    </lineage>
</organism>
<keyword evidence="1" id="KW-0175">Coiled coil</keyword>
<protein>
    <submittedName>
        <fullName evidence="2">Uncharacterized protein</fullName>
    </submittedName>
</protein>
<name>X1MKC9_9ZZZZ</name>
<evidence type="ECO:0000256" key="1">
    <source>
        <dbReference type="SAM" id="Coils"/>
    </source>
</evidence>
<reference evidence="2" key="1">
    <citation type="journal article" date="2014" name="Front. Microbiol.">
        <title>High frequency of phylogenetically diverse reductive dehalogenase-homologous genes in deep subseafloor sedimentary metagenomes.</title>
        <authorList>
            <person name="Kawai M."/>
            <person name="Futagami T."/>
            <person name="Toyoda A."/>
            <person name="Takaki Y."/>
            <person name="Nishi S."/>
            <person name="Hori S."/>
            <person name="Arai W."/>
            <person name="Tsubouchi T."/>
            <person name="Morono Y."/>
            <person name="Uchiyama I."/>
            <person name="Ito T."/>
            <person name="Fujiyama A."/>
            <person name="Inagaki F."/>
            <person name="Takami H."/>
        </authorList>
    </citation>
    <scope>NUCLEOTIDE SEQUENCE</scope>
    <source>
        <strain evidence="2">Expedition CK06-06</strain>
    </source>
</reference>